<gene>
    <name evidence="3" type="ORF">P4I72_29085</name>
</gene>
<dbReference type="SUPFAM" id="SSF47413">
    <property type="entry name" value="lambda repressor-like DNA-binding domains"/>
    <property type="match status" value="1"/>
</dbReference>
<protein>
    <submittedName>
        <fullName evidence="3">Helix-turn-helix transcriptional regulator</fullName>
    </submittedName>
</protein>
<feature type="domain" description="HTH cro/C1-type" evidence="2">
    <location>
        <begin position="16"/>
        <end position="70"/>
    </location>
</feature>
<name>A0ABU6GER0_9BACL</name>
<dbReference type="PANTHER" id="PTHR46558:SF11">
    <property type="entry name" value="HTH-TYPE TRANSCRIPTIONAL REGULATOR XRE"/>
    <property type="match status" value="1"/>
</dbReference>
<dbReference type="PANTHER" id="PTHR46558">
    <property type="entry name" value="TRACRIPTIONAL REGULATORY PROTEIN-RELATED-RELATED"/>
    <property type="match status" value="1"/>
</dbReference>
<dbReference type="EMBL" id="JARLKY010000087">
    <property type="protein sequence ID" value="MEC0231159.1"/>
    <property type="molecule type" value="Genomic_DNA"/>
</dbReference>
<keyword evidence="1" id="KW-0238">DNA-binding</keyword>
<dbReference type="Pfam" id="PF01381">
    <property type="entry name" value="HTH_3"/>
    <property type="match status" value="1"/>
</dbReference>
<dbReference type="SMART" id="SM00530">
    <property type="entry name" value="HTH_XRE"/>
    <property type="match status" value="1"/>
</dbReference>
<evidence type="ECO:0000313" key="3">
    <source>
        <dbReference type="EMBL" id="MEC0231159.1"/>
    </source>
</evidence>
<dbReference type="Proteomes" id="UP001338137">
    <property type="component" value="Unassembled WGS sequence"/>
</dbReference>
<keyword evidence="4" id="KW-1185">Reference proteome</keyword>
<accession>A0ABU6GER0</accession>
<dbReference type="InterPro" id="IPR001387">
    <property type="entry name" value="Cro/C1-type_HTH"/>
</dbReference>
<dbReference type="RefSeq" id="WP_326075100.1">
    <property type="nucleotide sequence ID" value="NZ_JARLKY010000087.1"/>
</dbReference>
<dbReference type="PROSITE" id="PS50943">
    <property type="entry name" value="HTH_CROC1"/>
    <property type="match status" value="1"/>
</dbReference>
<dbReference type="CDD" id="cd00093">
    <property type="entry name" value="HTH_XRE"/>
    <property type="match status" value="1"/>
</dbReference>
<dbReference type="InterPro" id="IPR010982">
    <property type="entry name" value="Lambda_DNA-bd_dom_sf"/>
</dbReference>
<comment type="caution">
    <text evidence="3">The sequence shown here is derived from an EMBL/GenBank/DDBJ whole genome shotgun (WGS) entry which is preliminary data.</text>
</comment>
<reference evidence="3 4" key="1">
    <citation type="submission" date="2023-03" db="EMBL/GenBank/DDBJ databases">
        <title>Bacillus Genome Sequencing.</title>
        <authorList>
            <person name="Dunlap C."/>
        </authorList>
    </citation>
    <scope>NUCLEOTIDE SEQUENCE [LARGE SCALE GENOMIC DNA]</scope>
    <source>
        <strain evidence="3 4">BD-533</strain>
    </source>
</reference>
<sequence length="121" mass="13957">MNNWLGGVSLVLHHRIVELRKSKKITQEGLSNKIGVSRSALSQYEIGSRQPDYDIIKRMADYFDVSIDYLLGNSESQIKESRTGYLSDSQVLEAAEIFSRLNKDEQDNLLDFMRRMVKNDK</sequence>
<organism evidence="3 4">
    <name type="scientific">Paenibacillus alba</name>
    <dbReference type="NCBI Taxonomy" id="1197127"/>
    <lineage>
        <taxon>Bacteria</taxon>
        <taxon>Bacillati</taxon>
        <taxon>Bacillota</taxon>
        <taxon>Bacilli</taxon>
        <taxon>Bacillales</taxon>
        <taxon>Paenibacillaceae</taxon>
        <taxon>Paenibacillus</taxon>
    </lineage>
</organism>
<proteinExistence type="predicted"/>
<evidence type="ECO:0000256" key="1">
    <source>
        <dbReference type="ARBA" id="ARBA00023125"/>
    </source>
</evidence>
<evidence type="ECO:0000313" key="4">
    <source>
        <dbReference type="Proteomes" id="UP001338137"/>
    </source>
</evidence>
<dbReference type="Gene3D" id="1.10.260.40">
    <property type="entry name" value="lambda repressor-like DNA-binding domains"/>
    <property type="match status" value="1"/>
</dbReference>
<evidence type="ECO:0000259" key="2">
    <source>
        <dbReference type="PROSITE" id="PS50943"/>
    </source>
</evidence>